<feature type="region of interest" description="Disordered" evidence="1">
    <location>
        <begin position="1"/>
        <end position="26"/>
    </location>
</feature>
<keyword evidence="3" id="KW-1185">Reference proteome</keyword>
<evidence type="ECO:0000313" key="2">
    <source>
        <dbReference type="EMBL" id="GLW64511.1"/>
    </source>
</evidence>
<feature type="region of interest" description="Disordered" evidence="1">
    <location>
        <begin position="39"/>
        <end position="72"/>
    </location>
</feature>
<protein>
    <submittedName>
        <fullName evidence="2">Uncharacterized protein</fullName>
    </submittedName>
</protein>
<dbReference type="EMBL" id="BSRZ01000005">
    <property type="protein sequence ID" value="GLW64511.1"/>
    <property type="molecule type" value="Genomic_DNA"/>
</dbReference>
<reference evidence="2" key="1">
    <citation type="submission" date="2023-02" db="EMBL/GenBank/DDBJ databases">
        <title>Actinomadura rubrobrunea NBRC 14622.</title>
        <authorList>
            <person name="Ichikawa N."/>
            <person name="Sato H."/>
            <person name="Tonouchi N."/>
        </authorList>
    </citation>
    <scope>NUCLEOTIDE SEQUENCE</scope>
    <source>
        <strain evidence="2">NBRC 14622</strain>
    </source>
</reference>
<proteinExistence type="predicted"/>
<organism evidence="2 3">
    <name type="scientific">Actinomadura rubrobrunea</name>
    <dbReference type="NCBI Taxonomy" id="115335"/>
    <lineage>
        <taxon>Bacteria</taxon>
        <taxon>Bacillati</taxon>
        <taxon>Actinomycetota</taxon>
        <taxon>Actinomycetes</taxon>
        <taxon>Streptosporangiales</taxon>
        <taxon>Thermomonosporaceae</taxon>
        <taxon>Actinomadura</taxon>
    </lineage>
</organism>
<gene>
    <name evidence="2" type="ORF">Arub01_27550</name>
</gene>
<dbReference type="AlphaFoldDB" id="A0A9W6PWL0"/>
<name>A0A9W6PWL0_9ACTN</name>
<accession>A0A9W6PWL0</accession>
<comment type="caution">
    <text evidence="2">The sequence shown here is derived from an EMBL/GenBank/DDBJ whole genome shotgun (WGS) entry which is preliminary data.</text>
</comment>
<dbReference type="Proteomes" id="UP001165124">
    <property type="component" value="Unassembled WGS sequence"/>
</dbReference>
<evidence type="ECO:0000313" key="3">
    <source>
        <dbReference type="Proteomes" id="UP001165124"/>
    </source>
</evidence>
<evidence type="ECO:0000256" key="1">
    <source>
        <dbReference type="SAM" id="MobiDB-lite"/>
    </source>
</evidence>
<sequence length="72" mass="7425">MVARLGSRSTGRLAPQRTVPQGPGGVLVRRGMMVESTLTCRPDQPGRVGPACGGGQDARPDAFTLPAPEQGP</sequence>